<keyword evidence="4" id="KW-1185">Reference proteome</keyword>
<dbReference type="GO" id="GO:0008610">
    <property type="term" value="P:lipid biosynthetic process"/>
    <property type="evidence" value="ECO:0007669"/>
    <property type="project" value="UniProtKB-ARBA"/>
</dbReference>
<evidence type="ECO:0000313" key="3">
    <source>
        <dbReference type="EMBL" id="KDN15534.1"/>
    </source>
</evidence>
<keyword evidence="1" id="KW-0812">Transmembrane</keyword>
<feature type="transmembrane region" description="Helical" evidence="1">
    <location>
        <begin position="204"/>
        <end position="228"/>
    </location>
</feature>
<dbReference type="InterPro" id="IPR012171">
    <property type="entry name" value="Fatty_acid_desaturase"/>
</dbReference>
<sequence length="362" mass="42006">MPSTNKSILLFSNTQDAALREALNTAAKNYLLTAKDHRYADGGMFFKLGLLSILCLGFYLSALYQHSAYLFFFCYVIFISLGLLLAINVVHDASHNVFCKSSKANTWLNRLVTIPLGIDPECWRIRHVVQHHPFTNIENYDLDIDHNGVLRQTPFQVHHWFMRYQHYYWPLVAAMTFPAIIWCFDWQDRLGLKFDKNKFTHHGIVGWFAFLMIKGLHVSLAIVLPLVICPQFSVGFILITYGLSQLCASLIFVILILGTHWAKATFYQAPTDGLMPHGSTQHVFNTTLNWRLKYPIIEYWLGGLNLHLTHHIYPGFSHRHYLHLTAIIQQIAKQFQIDYHEITLPELFIQQQIFLKQMGRVE</sequence>
<dbReference type="OrthoDB" id="104711at2"/>
<feature type="transmembrane region" description="Helical" evidence="1">
    <location>
        <begin position="44"/>
        <end position="62"/>
    </location>
</feature>
<proteinExistence type="predicted"/>
<dbReference type="EMBL" id="JFZV01000002">
    <property type="protein sequence ID" value="KDN15534.1"/>
    <property type="molecule type" value="Genomic_DNA"/>
</dbReference>
<organism evidence="3 4">
    <name type="scientific">Snodgrassella communis</name>
    <dbReference type="NCBI Taxonomy" id="2946699"/>
    <lineage>
        <taxon>Bacteria</taxon>
        <taxon>Pseudomonadati</taxon>
        <taxon>Pseudomonadota</taxon>
        <taxon>Betaproteobacteria</taxon>
        <taxon>Neisseriales</taxon>
        <taxon>Neisseriaceae</taxon>
        <taxon>Snodgrassella</taxon>
    </lineage>
</organism>
<dbReference type="PANTHER" id="PTHR19353:SF19">
    <property type="entry name" value="DELTA(5) FATTY ACID DESATURASE C-RELATED"/>
    <property type="match status" value="1"/>
</dbReference>
<evidence type="ECO:0000313" key="4">
    <source>
        <dbReference type="Proteomes" id="UP000027170"/>
    </source>
</evidence>
<keyword evidence="1" id="KW-1133">Transmembrane helix</keyword>
<evidence type="ECO:0000259" key="2">
    <source>
        <dbReference type="Pfam" id="PF00487"/>
    </source>
</evidence>
<dbReference type="AlphaFoldDB" id="A0A837AGF6"/>
<dbReference type="PANTHER" id="PTHR19353">
    <property type="entry name" value="FATTY ACID DESATURASE 2"/>
    <property type="match status" value="1"/>
</dbReference>
<dbReference type="Pfam" id="PF00487">
    <property type="entry name" value="FA_desaturase"/>
    <property type="match status" value="1"/>
</dbReference>
<feature type="transmembrane region" description="Helical" evidence="1">
    <location>
        <begin position="234"/>
        <end position="257"/>
    </location>
</feature>
<keyword evidence="3" id="KW-0560">Oxidoreductase</keyword>
<name>A0A837AGF6_9NEIS</name>
<dbReference type="InterPro" id="IPR005804">
    <property type="entry name" value="FA_desaturase_dom"/>
</dbReference>
<dbReference type="GO" id="GO:0016213">
    <property type="term" value="F:acyl-CoA 6-desaturase activity"/>
    <property type="evidence" value="ECO:0007669"/>
    <property type="project" value="UniProtKB-EC"/>
</dbReference>
<dbReference type="Proteomes" id="UP000027170">
    <property type="component" value="Unassembled WGS sequence"/>
</dbReference>
<dbReference type="GO" id="GO:0016020">
    <property type="term" value="C:membrane"/>
    <property type="evidence" value="ECO:0007669"/>
    <property type="project" value="TreeGrafter"/>
</dbReference>
<dbReference type="EC" id="1.14.19.3" evidence="3"/>
<dbReference type="CDD" id="cd03506">
    <property type="entry name" value="Delta6-FADS-like"/>
    <property type="match status" value="1"/>
</dbReference>
<feature type="transmembrane region" description="Helical" evidence="1">
    <location>
        <begin position="167"/>
        <end position="184"/>
    </location>
</feature>
<protein>
    <submittedName>
        <fullName evidence="3">Linoleoyl-CoA desaturase</fullName>
        <ecNumber evidence="3">1.14.19.3</ecNumber>
    </submittedName>
</protein>
<gene>
    <name evidence="3" type="ORF">SALWKB29_0638</name>
</gene>
<reference evidence="3 4" key="1">
    <citation type="submission" date="2014-03" db="EMBL/GenBank/DDBJ databases">
        <title>The genomes of two eusocial bee gut symbionts.</title>
        <authorList>
            <person name="Kwong W.K."/>
            <person name="Engel P."/>
            <person name="Koch H."/>
            <person name="Moran N.A."/>
        </authorList>
    </citation>
    <scope>NUCLEOTIDE SEQUENCE [LARGE SCALE GENOMIC DNA]</scope>
    <source>
        <strain evidence="4">wkB29</strain>
    </source>
</reference>
<keyword evidence="1" id="KW-0472">Membrane</keyword>
<comment type="caution">
    <text evidence="3">The sequence shown here is derived from an EMBL/GenBank/DDBJ whole genome shotgun (WGS) entry which is preliminary data.</text>
</comment>
<accession>A0A837AGF6</accession>
<evidence type="ECO:0000256" key="1">
    <source>
        <dbReference type="SAM" id="Phobius"/>
    </source>
</evidence>
<dbReference type="RefSeq" id="WP_080701772.1">
    <property type="nucleotide sequence ID" value="NZ_JFZV01000002.1"/>
</dbReference>
<feature type="domain" description="Fatty acid desaturase" evidence="2">
    <location>
        <begin position="74"/>
        <end position="341"/>
    </location>
</feature>
<feature type="transmembrane region" description="Helical" evidence="1">
    <location>
        <begin position="69"/>
        <end position="90"/>
    </location>
</feature>